<evidence type="ECO:0000256" key="2">
    <source>
        <dbReference type="ARBA" id="ARBA00023125"/>
    </source>
</evidence>
<reference evidence="7 8" key="1">
    <citation type="submission" date="2017-07" db="EMBL/GenBank/DDBJ databases">
        <title>Leptospira spp. isolated from tropical soils.</title>
        <authorList>
            <person name="Thibeaux R."/>
            <person name="Iraola G."/>
            <person name="Ferres I."/>
            <person name="Bierque E."/>
            <person name="Girault D."/>
            <person name="Soupe-Gilbert M.-E."/>
            <person name="Picardeau M."/>
            <person name="Goarant C."/>
        </authorList>
    </citation>
    <scope>NUCLEOTIDE SEQUENCE [LARGE SCALE GENOMIC DNA]</scope>
    <source>
        <strain evidence="6 8">FH1-B-B1</strain>
        <strain evidence="5 7">FH1-B-C1</strain>
    </source>
</reference>
<dbReference type="InterPro" id="IPR018060">
    <property type="entry name" value="HTH_AraC"/>
</dbReference>
<accession>A0A2M9ZIR5</accession>
<keyword evidence="3" id="KW-0804">Transcription</keyword>
<keyword evidence="2" id="KW-0238">DNA-binding</keyword>
<evidence type="ECO:0000259" key="4">
    <source>
        <dbReference type="PROSITE" id="PS01124"/>
    </source>
</evidence>
<dbReference type="AlphaFoldDB" id="A0A2M9ZIR5"/>
<evidence type="ECO:0000256" key="3">
    <source>
        <dbReference type="ARBA" id="ARBA00023163"/>
    </source>
</evidence>
<comment type="caution">
    <text evidence="6">The sequence shown here is derived from an EMBL/GenBank/DDBJ whole genome shotgun (WGS) entry which is preliminary data.</text>
</comment>
<evidence type="ECO:0000313" key="7">
    <source>
        <dbReference type="Proteomes" id="UP000231962"/>
    </source>
</evidence>
<dbReference type="GO" id="GO:0003700">
    <property type="term" value="F:DNA-binding transcription factor activity"/>
    <property type="evidence" value="ECO:0007669"/>
    <property type="project" value="InterPro"/>
</dbReference>
<dbReference type="Proteomes" id="UP000231990">
    <property type="component" value="Unassembled WGS sequence"/>
</dbReference>
<organism evidence="6 8">
    <name type="scientific">Leptospira perolatii</name>
    <dbReference type="NCBI Taxonomy" id="2023191"/>
    <lineage>
        <taxon>Bacteria</taxon>
        <taxon>Pseudomonadati</taxon>
        <taxon>Spirochaetota</taxon>
        <taxon>Spirochaetia</taxon>
        <taxon>Leptospirales</taxon>
        <taxon>Leptospiraceae</taxon>
        <taxon>Leptospira</taxon>
    </lineage>
</organism>
<dbReference type="SMART" id="SM00342">
    <property type="entry name" value="HTH_ARAC"/>
    <property type="match status" value="1"/>
</dbReference>
<dbReference type="PANTHER" id="PTHR43280:SF2">
    <property type="entry name" value="HTH-TYPE TRANSCRIPTIONAL REGULATOR EXSA"/>
    <property type="match status" value="1"/>
</dbReference>
<dbReference type="EMBL" id="NPDY01000018">
    <property type="protein sequence ID" value="PJZ68610.1"/>
    <property type="molecule type" value="Genomic_DNA"/>
</dbReference>
<sequence length="271" mass="31267">MENELQKLKMKNTLFIWRSHVLFVSYEETNAFHQHYSLSIVLSVDQPAKLFLPNEETLDYSGVLIPPNYFHKHEAKGTHLFILQIDPHSPLLKGHFGILEQEVVRFDANLIPNLRGTAEKIINDDASCEEALFLCESMIQAASQSIGDMNSSKQIDPRILSALKYLQSLEDLNEDMSLNYLAGMAQLSEDRFRHLFKENLSISIRRYILNLRVRRTALLFYRGMNMTQAARKAGFADSAHFSRTFREVYGHSPSAVLKNKKRIKVRFCEEL</sequence>
<dbReference type="SUPFAM" id="SSF46689">
    <property type="entry name" value="Homeodomain-like"/>
    <property type="match status" value="1"/>
</dbReference>
<dbReference type="Pfam" id="PF12833">
    <property type="entry name" value="HTH_18"/>
    <property type="match status" value="1"/>
</dbReference>
<keyword evidence="7" id="KW-1185">Reference proteome</keyword>
<dbReference type="PANTHER" id="PTHR43280">
    <property type="entry name" value="ARAC-FAMILY TRANSCRIPTIONAL REGULATOR"/>
    <property type="match status" value="1"/>
</dbReference>
<dbReference type="OrthoDB" id="9803764at2"/>
<dbReference type="PROSITE" id="PS01124">
    <property type="entry name" value="HTH_ARAC_FAMILY_2"/>
    <property type="match status" value="1"/>
</dbReference>
<dbReference type="InterPro" id="IPR009057">
    <property type="entry name" value="Homeodomain-like_sf"/>
</dbReference>
<proteinExistence type="predicted"/>
<evidence type="ECO:0000313" key="6">
    <source>
        <dbReference type="EMBL" id="PJZ71957.1"/>
    </source>
</evidence>
<evidence type="ECO:0000313" key="5">
    <source>
        <dbReference type="EMBL" id="PJZ68610.1"/>
    </source>
</evidence>
<evidence type="ECO:0000256" key="1">
    <source>
        <dbReference type="ARBA" id="ARBA00023015"/>
    </source>
</evidence>
<gene>
    <name evidence="5" type="ORF">CH360_15105</name>
    <name evidence="6" type="ORF">CH373_16560</name>
</gene>
<dbReference type="Gene3D" id="1.10.10.60">
    <property type="entry name" value="Homeodomain-like"/>
    <property type="match status" value="2"/>
</dbReference>
<dbReference type="GO" id="GO:0043565">
    <property type="term" value="F:sequence-specific DNA binding"/>
    <property type="evidence" value="ECO:0007669"/>
    <property type="project" value="InterPro"/>
</dbReference>
<feature type="domain" description="HTH araC/xylS-type" evidence="4">
    <location>
        <begin position="170"/>
        <end position="259"/>
    </location>
</feature>
<dbReference type="EMBL" id="NPDZ01000015">
    <property type="protein sequence ID" value="PJZ71957.1"/>
    <property type="molecule type" value="Genomic_DNA"/>
</dbReference>
<name>A0A2M9ZIR5_9LEPT</name>
<evidence type="ECO:0000313" key="8">
    <source>
        <dbReference type="Proteomes" id="UP000231990"/>
    </source>
</evidence>
<keyword evidence="1" id="KW-0805">Transcription regulation</keyword>
<dbReference type="Proteomes" id="UP000231962">
    <property type="component" value="Unassembled WGS sequence"/>
</dbReference>
<protein>
    <recommendedName>
        <fullName evidence="4">HTH araC/xylS-type domain-containing protein</fullName>
    </recommendedName>
</protein>